<organism evidence="9">
    <name type="scientific">Dissoconium aciculare CBS 342.82</name>
    <dbReference type="NCBI Taxonomy" id="1314786"/>
    <lineage>
        <taxon>Eukaryota</taxon>
        <taxon>Fungi</taxon>
        <taxon>Dikarya</taxon>
        <taxon>Ascomycota</taxon>
        <taxon>Pezizomycotina</taxon>
        <taxon>Dothideomycetes</taxon>
        <taxon>Dothideomycetidae</taxon>
        <taxon>Mycosphaerellales</taxon>
        <taxon>Dissoconiaceae</taxon>
        <taxon>Dissoconium</taxon>
    </lineage>
</organism>
<dbReference type="GO" id="GO:0005634">
    <property type="term" value="C:nucleus"/>
    <property type="evidence" value="ECO:0007669"/>
    <property type="project" value="UniProtKB-SubCell"/>
</dbReference>
<dbReference type="PANTHER" id="PTHR31845">
    <property type="entry name" value="FINGER DOMAIN PROTEIN, PUTATIVE-RELATED"/>
    <property type="match status" value="1"/>
</dbReference>
<feature type="domain" description="Zn(2)-C6 fungal-type" evidence="7">
    <location>
        <begin position="14"/>
        <end position="47"/>
    </location>
</feature>
<dbReference type="RefSeq" id="XP_033460884.1">
    <property type="nucleotide sequence ID" value="XM_033599639.1"/>
</dbReference>
<dbReference type="PROSITE" id="PS00463">
    <property type="entry name" value="ZN2_CY6_FUNGAL_1"/>
    <property type="match status" value="1"/>
</dbReference>
<evidence type="ECO:0000256" key="4">
    <source>
        <dbReference type="ARBA" id="ARBA00023163"/>
    </source>
</evidence>
<comment type="subcellular location">
    <subcellularLocation>
        <location evidence="1">Nucleus</location>
    </subcellularLocation>
</comment>
<dbReference type="AlphaFoldDB" id="A0A6J3M7H7"/>
<dbReference type="CDD" id="cd12148">
    <property type="entry name" value="fungal_TF_MHR"/>
    <property type="match status" value="1"/>
</dbReference>
<gene>
    <name evidence="9" type="ORF">K489DRAFT_209451</name>
</gene>
<accession>A0A6J3M7H7</accession>
<keyword evidence="2" id="KW-0805">Transcription regulation</keyword>
<keyword evidence="8" id="KW-1185">Reference proteome</keyword>
<evidence type="ECO:0000256" key="2">
    <source>
        <dbReference type="ARBA" id="ARBA00023015"/>
    </source>
</evidence>
<dbReference type="OrthoDB" id="5226580at2759"/>
<dbReference type="InterPro" id="IPR051089">
    <property type="entry name" value="prtT"/>
</dbReference>
<dbReference type="InterPro" id="IPR001138">
    <property type="entry name" value="Zn2Cys6_DnaBD"/>
</dbReference>
<dbReference type="PROSITE" id="PS50048">
    <property type="entry name" value="ZN2_CY6_FUNGAL_2"/>
    <property type="match status" value="1"/>
</dbReference>
<sequence length="765" mass="84023">MSTAAPAELPSHRACAHCRAMKVRCLPDDTHPNICQRCVRSGRPCTFTPLQRRKQRKRTDTRVAELEKQMHAMRTALSQKQEASSLRSVTTPDEQVATPEAASKGTEASSAILANPTTSNPTLTDASSLWSVPVQLGPMQAMNDIVDDGIISVAMARQLFQTYKDSLFPLCPVVAIDDSITADDMRRTRPTLFLAIIAAAAGKDSAALSAILEREVMHAYATRSLIHSEKSLELVQAMLISSLWYQPPHKFGQLKYYEYIHAAANMAMDLGIGSRMASNRSRESKKTMAKSVMHPTDDVRNPIITLAPRGPNPFADAGSIENRRTFLACYFISTGVSLSLGRPCMLRTSSYIRECVEILERSPDALPTDRIIAAWTTLIIIAEECSVAFSYDDLGAIASIADLRTQLTMKDFTERLSAWHRKYSEASMLSGSLKIMYFNIRLHLNELALHVDHPPEDFRAPFRMGHLNVEPGADDIPSAVLAGAIADCIECSHTMLDVFLSMDIEEIRAGPVFNCVRVSFAAFVLVKLCLSVSSSDSRIRKVVDGSHLKAEDYMDRLMIHVRKVVGEPPRRVPTIFLALVSKLRAWCRHPEVIFNRADENPVIDFRNAANDLSALEKQNAEGARFVEQSSTVDDSPYAETREGHPTSSNSSNMGDATQLYASETGAANPASTLTGRMMPDWTVPGAIGYAVAGQPASTMAAPQTQPTMPGPVEMELDGAYYNMLEHIDMLAGGGLTGLEDWSMEPNEFYNTMSMPNWQPPPGTGG</sequence>
<reference evidence="9" key="1">
    <citation type="submission" date="2020-01" db="EMBL/GenBank/DDBJ databases">
        <authorList>
            <consortium name="DOE Joint Genome Institute"/>
            <person name="Haridas S."/>
            <person name="Albert R."/>
            <person name="Binder M."/>
            <person name="Bloem J."/>
            <person name="Labutti K."/>
            <person name="Salamov A."/>
            <person name="Andreopoulos B."/>
            <person name="Baker S.E."/>
            <person name="Barry K."/>
            <person name="Bills G."/>
            <person name="Bluhm B.H."/>
            <person name="Cannon C."/>
            <person name="Castanera R."/>
            <person name="Culley D.E."/>
            <person name="Daum C."/>
            <person name="Ezra D."/>
            <person name="Gonzalez J.B."/>
            <person name="Henrissat B."/>
            <person name="Kuo A."/>
            <person name="Liang C."/>
            <person name="Lipzen A."/>
            <person name="Lutzoni F."/>
            <person name="Magnuson J."/>
            <person name="Mondo S."/>
            <person name="Nolan M."/>
            <person name="Ohm R."/>
            <person name="Pangilinan J."/>
            <person name="Park H.-J."/>
            <person name="Ramirez L."/>
            <person name="Alfaro M."/>
            <person name="Sun H."/>
            <person name="Tritt A."/>
            <person name="Yoshinaga Y."/>
            <person name="Zwiers L.-H."/>
            <person name="Turgeon B.G."/>
            <person name="Goodwin S.B."/>
            <person name="Spatafora J.W."/>
            <person name="Crous P.W."/>
            <person name="Grigoriev I.V."/>
        </authorList>
    </citation>
    <scope>NUCLEOTIDE SEQUENCE</scope>
    <source>
        <strain evidence="9">CBS 342.82</strain>
    </source>
</reference>
<dbReference type="Proteomes" id="UP000504637">
    <property type="component" value="Unplaced"/>
</dbReference>
<keyword evidence="3" id="KW-0238">DNA-binding</keyword>
<name>A0A6J3M7H7_9PEZI</name>
<evidence type="ECO:0000256" key="1">
    <source>
        <dbReference type="ARBA" id="ARBA00004123"/>
    </source>
</evidence>
<dbReference type="Pfam" id="PF00172">
    <property type="entry name" value="Zn_clus"/>
    <property type="match status" value="1"/>
</dbReference>
<evidence type="ECO:0000259" key="7">
    <source>
        <dbReference type="PROSITE" id="PS50048"/>
    </source>
</evidence>
<reference evidence="9" key="3">
    <citation type="submission" date="2025-08" db="UniProtKB">
        <authorList>
            <consortium name="RefSeq"/>
        </authorList>
    </citation>
    <scope>IDENTIFICATION</scope>
    <source>
        <strain evidence="9">CBS 342.82</strain>
    </source>
</reference>
<evidence type="ECO:0000313" key="9">
    <source>
        <dbReference type="RefSeq" id="XP_033460884.1"/>
    </source>
</evidence>
<feature type="compositionally biased region" description="Polar residues" evidence="6">
    <location>
        <begin position="645"/>
        <end position="655"/>
    </location>
</feature>
<reference evidence="9" key="2">
    <citation type="submission" date="2020-04" db="EMBL/GenBank/DDBJ databases">
        <authorList>
            <consortium name="NCBI Genome Project"/>
        </authorList>
    </citation>
    <scope>NUCLEOTIDE SEQUENCE</scope>
    <source>
        <strain evidence="9">CBS 342.82</strain>
    </source>
</reference>
<dbReference type="InterPro" id="IPR036864">
    <property type="entry name" value="Zn2-C6_fun-type_DNA-bd_sf"/>
</dbReference>
<feature type="region of interest" description="Disordered" evidence="6">
    <location>
        <begin position="621"/>
        <end position="655"/>
    </location>
</feature>
<dbReference type="GeneID" id="54357438"/>
<evidence type="ECO:0000256" key="3">
    <source>
        <dbReference type="ARBA" id="ARBA00023125"/>
    </source>
</evidence>
<dbReference type="PANTHER" id="PTHR31845:SF39">
    <property type="entry name" value="TRANSCRIPTION FACTOR PBCR-RELATED"/>
    <property type="match status" value="1"/>
</dbReference>
<dbReference type="SUPFAM" id="SSF57701">
    <property type="entry name" value="Zn2/Cys6 DNA-binding domain"/>
    <property type="match status" value="1"/>
</dbReference>
<feature type="region of interest" description="Disordered" evidence="6">
    <location>
        <begin position="77"/>
        <end position="119"/>
    </location>
</feature>
<dbReference type="GO" id="GO:0008270">
    <property type="term" value="F:zinc ion binding"/>
    <property type="evidence" value="ECO:0007669"/>
    <property type="project" value="InterPro"/>
</dbReference>
<keyword evidence="5" id="KW-0539">Nucleus</keyword>
<evidence type="ECO:0000256" key="5">
    <source>
        <dbReference type="ARBA" id="ARBA00023242"/>
    </source>
</evidence>
<keyword evidence="4" id="KW-0804">Transcription</keyword>
<dbReference type="GO" id="GO:0000981">
    <property type="term" value="F:DNA-binding transcription factor activity, RNA polymerase II-specific"/>
    <property type="evidence" value="ECO:0007669"/>
    <property type="project" value="InterPro"/>
</dbReference>
<protein>
    <recommendedName>
        <fullName evidence="7">Zn(2)-C6 fungal-type domain-containing protein</fullName>
    </recommendedName>
</protein>
<dbReference type="GO" id="GO:0000976">
    <property type="term" value="F:transcription cis-regulatory region binding"/>
    <property type="evidence" value="ECO:0007669"/>
    <property type="project" value="TreeGrafter"/>
</dbReference>
<evidence type="ECO:0000256" key="6">
    <source>
        <dbReference type="SAM" id="MobiDB-lite"/>
    </source>
</evidence>
<dbReference type="CDD" id="cd00067">
    <property type="entry name" value="GAL4"/>
    <property type="match status" value="1"/>
</dbReference>
<dbReference type="SMART" id="SM00066">
    <property type="entry name" value="GAL4"/>
    <property type="match status" value="1"/>
</dbReference>
<proteinExistence type="predicted"/>
<feature type="compositionally biased region" description="Polar residues" evidence="6">
    <location>
        <begin position="77"/>
        <end position="93"/>
    </location>
</feature>
<dbReference type="Gene3D" id="4.10.240.10">
    <property type="entry name" value="Zn(2)-C6 fungal-type DNA-binding domain"/>
    <property type="match status" value="1"/>
</dbReference>
<evidence type="ECO:0000313" key="8">
    <source>
        <dbReference type="Proteomes" id="UP000504637"/>
    </source>
</evidence>